<protein>
    <submittedName>
        <fullName evidence="1">Uncharacterized protein</fullName>
    </submittedName>
</protein>
<evidence type="ECO:0000313" key="2">
    <source>
        <dbReference type="Proteomes" id="UP000557717"/>
    </source>
</evidence>
<gene>
    <name evidence="1" type="ORF">HNR46_000915</name>
</gene>
<name>A0A840UX06_9BACT</name>
<comment type="caution">
    <text evidence="1">The sequence shown here is derived from an EMBL/GenBank/DDBJ whole genome shotgun (WGS) entry which is preliminary data.</text>
</comment>
<evidence type="ECO:0000313" key="1">
    <source>
        <dbReference type="EMBL" id="MBB5350687.1"/>
    </source>
</evidence>
<reference evidence="1 2" key="1">
    <citation type="submission" date="2020-08" db="EMBL/GenBank/DDBJ databases">
        <title>Genomic Encyclopedia of Type Strains, Phase IV (KMG-IV): sequencing the most valuable type-strain genomes for metagenomic binning, comparative biology and taxonomic classification.</title>
        <authorList>
            <person name="Goeker M."/>
        </authorList>
    </citation>
    <scope>NUCLEOTIDE SEQUENCE [LARGE SCALE GENOMIC DNA]</scope>
    <source>
        <strain evidence="1 2">YC6886</strain>
    </source>
</reference>
<proteinExistence type="predicted"/>
<dbReference type="EMBL" id="JACHFD010000003">
    <property type="protein sequence ID" value="MBB5350687.1"/>
    <property type="molecule type" value="Genomic_DNA"/>
</dbReference>
<dbReference type="AlphaFoldDB" id="A0A840UX06"/>
<organism evidence="1 2">
    <name type="scientific">Haloferula luteola</name>
    <dbReference type="NCBI Taxonomy" id="595692"/>
    <lineage>
        <taxon>Bacteria</taxon>
        <taxon>Pseudomonadati</taxon>
        <taxon>Verrucomicrobiota</taxon>
        <taxon>Verrucomicrobiia</taxon>
        <taxon>Verrucomicrobiales</taxon>
        <taxon>Verrucomicrobiaceae</taxon>
        <taxon>Haloferula</taxon>
    </lineage>
</organism>
<dbReference type="Proteomes" id="UP000557717">
    <property type="component" value="Unassembled WGS sequence"/>
</dbReference>
<sequence>MKGELKRWNLSPFSNATFCPSFNRQHKRFTVNPY</sequence>
<accession>A0A840UX06</accession>
<keyword evidence="2" id="KW-1185">Reference proteome</keyword>